<evidence type="ECO:0000313" key="4">
    <source>
        <dbReference type="Proteomes" id="UP001530315"/>
    </source>
</evidence>
<comment type="caution">
    <text evidence="3">The sequence shown here is derived from an EMBL/GenBank/DDBJ whole genome shotgun (WGS) entry which is preliminary data.</text>
</comment>
<feature type="compositionally biased region" description="Basic and acidic residues" evidence="1">
    <location>
        <begin position="1"/>
        <end position="11"/>
    </location>
</feature>
<evidence type="ECO:0000256" key="1">
    <source>
        <dbReference type="SAM" id="MobiDB-lite"/>
    </source>
</evidence>
<name>A0ABD3N446_9STRA</name>
<reference evidence="3 4" key="1">
    <citation type="submission" date="2024-10" db="EMBL/GenBank/DDBJ databases">
        <title>Updated reference genomes for cyclostephanoid diatoms.</title>
        <authorList>
            <person name="Roberts W.R."/>
            <person name="Alverson A.J."/>
        </authorList>
    </citation>
    <scope>NUCLEOTIDE SEQUENCE [LARGE SCALE GENOMIC DNA]</scope>
    <source>
        <strain evidence="3 4">AJA276-08</strain>
    </source>
</reference>
<evidence type="ECO:0000256" key="2">
    <source>
        <dbReference type="SAM" id="SignalP"/>
    </source>
</evidence>
<feature type="compositionally biased region" description="Basic residues" evidence="1">
    <location>
        <begin position="68"/>
        <end position="80"/>
    </location>
</feature>
<protein>
    <submittedName>
        <fullName evidence="3">Uncharacterized protein</fullName>
    </submittedName>
</protein>
<sequence>MKQSSLDRDRGAGGGRASASPSTSRFLAPSLPPLLSLLLLLLLPAGGRRETAMTTAFVVVVVSVVPRGGRRRLPPHPRPTRRADDDASVVVRDRRPVPPSPPLRMSDRPPPDDVDDDDAGGGADLAAQFFRALSERDISLGDDDLASAEEDDDLDDAILREYDVPPPGEGGYAGSLTNEQIYDEVRDRVLESAGAFVELTKGADDVVDDAAADGMVGGGAYYRPPTVVPDSGLTAGEVVELVLAALRNNDVPSPDYGVEVLFGYSSPESLISEQIESEGLTPSQYRNFLRSSEENAALFDHASVVIDKADFSPDRLKGYFTARLIAGYESSIENDVSVNFILSTTGANDDDCWLIDSMLIRPSKLRRRRRR</sequence>
<feature type="region of interest" description="Disordered" evidence="1">
    <location>
        <begin position="1"/>
        <end position="25"/>
    </location>
</feature>
<dbReference type="Proteomes" id="UP001530315">
    <property type="component" value="Unassembled WGS sequence"/>
</dbReference>
<feature type="signal peptide" evidence="2">
    <location>
        <begin position="1"/>
        <end position="47"/>
    </location>
</feature>
<dbReference type="AlphaFoldDB" id="A0ABD3N446"/>
<keyword evidence="4" id="KW-1185">Reference proteome</keyword>
<feature type="region of interest" description="Disordered" evidence="1">
    <location>
        <begin position="68"/>
        <end position="121"/>
    </location>
</feature>
<dbReference type="EMBL" id="JALLAZ020001618">
    <property type="protein sequence ID" value="KAL3770885.1"/>
    <property type="molecule type" value="Genomic_DNA"/>
</dbReference>
<organism evidence="3 4">
    <name type="scientific">Stephanodiscus triporus</name>
    <dbReference type="NCBI Taxonomy" id="2934178"/>
    <lineage>
        <taxon>Eukaryota</taxon>
        <taxon>Sar</taxon>
        <taxon>Stramenopiles</taxon>
        <taxon>Ochrophyta</taxon>
        <taxon>Bacillariophyta</taxon>
        <taxon>Coscinodiscophyceae</taxon>
        <taxon>Thalassiosirophycidae</taxon>
        <taxon>Stephanodiscales</taxon>
        <taxon>Stephanodiscaceae</taxon>
        <taxon>Stephanodiscus</taxon>
    </lineage>
</organism>
<keyword evidence="2" id="KW-0732">Signal</keyword>
<feature type="chain" id="PRO_5044764119" evidence="2">
    <location>
        <begin position="48"/>
        <end position="371"/>
    </location>
</feature>
<evidence type="ECO:0000313" key="3">
    <source>
        <dbReference type="EMBL" id="KAL3770885.1"/>
    </source>
</evidence>
<feature type="compositionally biased region" description="Basic and acidic residues" evidence="1">
    <location>
        <begin position="81"/>
        <end position="96"/>
    </location>
</feature>
<proteinExistence type="predicted"/>
<gene>
    <name evidence="3" type="ORF">ACHAW5_003973</name>
</gene>
<accession>A0ABD3N446</accession>